<evidence type="ECO:0000313" key="2">
    <source>
        <dbReference type="EMBL" id="KIM95853.1"/>
    </source>
</evidence>
<evidence type="ECO:0000313" key="3">
    <source>
        <dbReference type="Proteomes" id="UP000054321"/>
    </source>
</evidence>
<dbReference type="EMBL" id="KN832885">
    <property type="protein sequence ID" value="KIM95853.1"/>
    <property type="molecule type" value="Genomic_DNA"/>
</dbReference>
<feature type="non-terminal residue" evidence="2">
    <location>
        <position position="1"/>
    </location>
</feature>
<dbReference type="InterPro" id="IPR001810">
    <property type="entry name" value="F-box_dom"/>
</dbReference>
<reference evidence="3" key="2">
    <citation type="submission" date="2015-01" db="EMBL/GenBank/DDBJ databases">
        <title>Evolutionary Origins and Diversification of the Mycorrhizal Mutualists.</title>
        <authorList>
            <consortium name="DOE Joint Genome Institute"/>
            <consortium name="Mycorrhizal Genomics Consortium"/>
            <person name="Kohler A."/>
            <person name="Kuo A."/>
            <person name="Nagy L.G."/>
            <person name="Floudas D."/>
            <person name="Copeland A."/>
            <person name="Barry K.W."/>
            <person name="Cichocki N."/>
            <person name="Veneault-Fourrey C."/>
            <person name="LaButti K."/>
            <person name="Lindquist E.A."/>
            <person name="Lipzen A."/>
            <person name="Lundell T."/>
            <person name="Morin E."/>
            <person name="Murat C."/>
            <person name="Riley R."/>
            <person name="Ohm R."/>
            <person name="Sun H."/>
            <person name="Tunlid A."/>
            <person name="Henrissat B."/>
            <person name="Grigoriev I.V."/>
            <person name="Hibbett D.S."/>
            <person name="Martin F."/>
        </authorList>
    </citation>
    <scope>NUCLEOTIDE SEQUENCE [LARGE SCALE GENOMIC DNA]</scope>
    <source>
        <strain evidence="3">Zn</strain>
    </source>
</reference>
<proteinExistence type="predicted"/>
<feature type="domain" description="F-box" evidence="1">
    <location>
        <begin position="1"/>
        <end position="46"/>
    </location>
</feature>
<keyword evidence="3" id="KW-1185">Reference proteome</keyword>
<feature type="non-terminal residue" evidence="2">
    <location>
        <position position="472"/>
    </location>
</feature>
<name>A0A0C3CA92_OIDMZ</name>
<dbReference type="AlphaFoldDB" id="A0A0C3CA92"/>
<evidence type="ECO:0000259" key="1">
    <source>
        <dbReference type="PROSITE" id="PS50181"/>
    </source>
</evidence>
<dbReference type="InParanoid" id="A0A0C3CA92"/>
<gene>
    <name evidence="2" type="ORF">OIDMADRAFT_67052</name>
</gene>
<organism evidence="2 3">
    <name type="scientific">Oidiodendron maius (strain Zn)</name>
    <dbReference type="NCBI Taxonomy" id="913774"/>
    <lineage>
        <taxon>Eukaryota</taxon>
        <taxon>Fungi</taxon>
        <taxon>Dikarya</taxon>
        <taxon>Ascomycota</taxon>
        <taxon>Pezizomycotina</taxon>
        <taxon>Leotiomycetes</taxon>
        <taxon>Leotiomycetes incertae sedis</taxon>
        <taxon>Myxotrichaceae</taxon>
        <taxon>Oidiodendron</taxon>
    </lineage>
</organism>
<dbReference type="OrthoDB" id="3429862at2759"/>
<accession>A0A0C3CA92</accession>
<sequence length="472" mass="54250">LTDLPTEIIRGVCSCLPNRDIKNLRLSCQSLYTATRLRFDRVFLSTQRRDIDVFLTIADHETFRQDVIEIIWDDSTYFGKQTPIRGHLEYNDVELENSCPLWYLKECQGNIRMLQERDSNKIDSPDRTARACQAMAQLPLSTSWNYYQQLVSLQQEALTRGDDVSALRHGLACFSALRRITITPASHGFLYSPLYETPTIRAFPYGFNYPIPRGWPVAGETLWRMPEMPPWTKVDQEAERERWHGFRTVLHVLAQSPDHQVSELVLDAHVLATGLNCRLFEESCGEHHDLMALVRRPGFRHLSLALAVDGQQHLNWPAFKSAYLHQILSETSVDLEYFSLSTNLGADMNMRFGSMSDFIPLRTLLPVNQWPCLCHFGLRGFLVTQADLLALLAALPITLRSVELSEIYFMRKKDSWQGLLNDMRDQLDWRNRTEGRPRVSVYVEGHDGLPCGLVWVDKEVNAFLYGDGPNPF</sequence>
<dbReference type="HOGENOM" id="CLU_021598_2_0_1"/>
<dbReference type="STRING" id="913774.A0A0C3CA92"/>
<dbReference type="PROSITE" id="PS50181">
    <property type="entry name" value="FBOX"/>
    <property type="match status" value="1"/>
</dbReference>
<protein>
    <recommendedName>
        <fullName evidence="1">F-box domain-containing protein</fullName>
    </recommendedName>
</protein>
<dbReference type="Proteomes" id="UP000054321">
    <property type="component" value="Unassembled WGS sequence"/>
</dbReference>
<reference evidence="2 3" key="1">
    <citation type="submission" date="2014-04" db="EMBL/GenBank/DDBJ databases">
        <authorList>
            <consortium name="DOE Joint Genome Institute"/>
            <person name="Kuo A."/>
            <person name="Martino E."/>
            <person name="Perotto S."/>
            <person name="Kohler A."/>
            <person name="Nagy L.G."/>
            <person name="Floudas D."/>
            <person name="Copeland A."/>
            <person name="Barry K.W."/>
            <person name="Cichocki N."/>
            <person name="Veneault-Fourrey C."/>
            <person name="LaButti K."/>
            <person name="Lindquist E.A."/>
            <person name="Lipzen A."/>
            <person name="Lundell T."/>
            <person name="Morin E."/>
            <person name="Murat C."/>
            <person name="Sun H."/>
            <person name="Tunlid A."/>
            <person name="Henrissat B."/>
            <person name="Grigoriev I.V."/>
            <person name="Hibbett D.S."/>
            <person name="Martin F."/>
            <person name="Nordberg H.P."/>
            <person name="Cantor M.N."/>
            <person name="Hua S.X."/>
        </authorList>
    </citation>
    <scope>NUCLEOTIDE SEQUENCE [LARGE SCALE GENOMIC DNA]</scope>
    <source>
        <strain evidence="2 3">Zn</strain>
    </source>
</reference>
<dbReference type="CDD" id="cd09917">
    <property type="entry name" value="F-box_SF"/>
    <property type="match status" value="1"/>
</dbReference>